<evidence type="ECO:0000256" key="1">
    <source>
        <dbReference type="SAM" id="MobiDB-lite"/>
    </source>
</evidence>
<evidence type="ECO:0000313" key="2">
    <source>
        <dbReference type="EMBL" id="CAD7601650.1"/>
    </source>
</evidence>
<feature type="compositionally biased region" description="Basic residues" evidence="1">
    <location>
        <begin position="243"/>
        <end position="252"/>
    </location>
</feature>
<proteinExistence type="predicted"/>
<sequence>MDKDNAIALTLEDQVQDVAFNRDVIRRRYELSVGYVRTCSVNGVGEDCDEGGVSVPRDGFKCVSGLDVDAWPVLTLCLRGGGFGAKFCGRGSGFGVRGRELVPGLCTVNHGPHQRYAFTGYIPRSRDRRHARADDHRDTPEDSLWSGTSANSYRTTPFSTEATRDVAGDIRLISSYLEDRNFQVSIEGSLSERARVKTGVPQRKRLLPPENFTLFQEEIPFKNETKYLGITIDRKITGQSTLKKPRKKRRQYSHNSTHSSKGNNSDNKVDTLQVCDSAHHPLRLCRMGLRSEDTRHQATNNAEQNSQTYNGSGCKNKD</sequence>
<gene>
    <name evidence="2" type="ORF">TGEB3V08_LOCUS8031</name>
</gene>
<feature type="region of interest" description="Disordered" evidence="1">
    <location>
        <begin position="298"/>
        <end position="318"/>
    </location>
</feature>
<reference evidence="2" key="1">
    <citation type="submission" date="2020-11" db="EMBL/GenBank/DDBJ databases">
        <authorList>
            <person name="Tran Van P."/>
        </authorList>
    </citation>
    <scope>NUCLEOTIDE SEQUENCE</scope>
</reference>
<organism evidence="2">
    <name type="scientific">Timema genevievae</name>
    <name type="common">Walking stick</name>
    <dbReference type="NCBI Taxonomy" id="629358"/>
    <lineage>
        <taxon>Eukaryota</taxon>
        <taxon>Metazoa</taxon>
        <taxon>Ecdysozoa</taxon>
        <taxon>Arthropoda</taxon>
        <taxon>Hexapoda</taxon>
        <taxon>Insecta</taxon>
        <taxon>Pterygota</taxon>
        <taxon>Neoptera</taxon>
        <taxon>Polyneoptera</taxon>
        <taxon>Phasmatodea</taxon>
        <taxon>Timematodea</taxon>
        <taxon>Timematoidea</taxon>
        <taxon>Timematidae</taxon>
        <taxon>Timema</taxon>
    </lineage>
</organism>
<accession>A0A7R9PP00</accession>
<dbReference type="AlphaFoldDB" id="A0A7R9PP00"/>
<protein>
    <submittedName>
        <fullName evidence="2">Uncharacterized protein</fullName>
    </submittedName>
</protein>
<feature type="compositionally biased region" description="Polar residues" evidence="1">
    <location>
        <begin position="253"/>
        <end position="266"/>
    </location>
</feature>
<name>A0A7R9PP00_TIMGE</name>
<feature type="region of interest" description="Disordered" evidence="1">
    <location>
        <begin position="127"/>
        <end position="150"/>
    </location>
</feature>
<dbReference type="EMBL" id="OE842870">
    <property type="protein sequence ID" value="CAD7601650.1"/>
    <property type="molecule type" value="Genomic_DNA"/>
</dbReference>
<feature type="region of interest" description="Disordered" evidence="1">
    <location>
        <begin position="238"/>
        <end position="269"/>
    </location>
</feature>